<dbReference type="EC" id="3.1.2.6" evidence="2"/>
<dbReference type="GO" id="GO:0008757">
    <property type="term" value="F:S-adenosylmethionine-dependent methyltransferase activity"/>
    <property type="evidence" value="ECO:0007669"/>
    <property type="project" value="InterPro"/>
</dbReference>
<dbReference type="InterPro" id="IPR013216">
    <property type="entry name" value="Methyltransf_11"/>
</dbReference>
<organism evidence="2">
    <name type="scientific">hydrothermal vent metagenome</name>
    <dbReference type="NCBI Taxonomy" id="652676"/>
    <lineage>
        <taxon>unclassified sequences</taxon>
        <taxon>metagenomes</taxon>
        <taxon>ecological metagenomes</taxon>
    </lineage>
</organism>
<accession>A0A3B0TTG1</accession>
<dbReference type="GO" id="GO:0004416">
    <property type="term" value="F:hydroxyacylglutathione hydrolase activity"/>
    <property type="evidence" value="ECO:0007669"/>
    <property type="project" value="UniProtKB-EC"/>
</dbReference>
<dbReference type="Gene3D" id="3.40.50.150">
    <property type="entry name" value="Vaccinia Virus protein VP39"/>
    <property type="match status" value="1"/>
</dbReference>
<gene>
    <name evidence="2" type="ORF">MNBD_ALPHA12-631</name>
</gene>
<sequence>MTPDIKWLIEFYNSPLGRIARRLVYKQVMELAGDIKGKRVLGLGFATPYLGFSLEKAERVLAFMPERQGATAWPRQAPSKTVLVDPLELPLTDAAIDLVIAVHAFEHTADSEELMREMWRICAPNAQLIIVVPKRRGLWSTRDNTPFGSGNPFSRRQLDRLLEDHSFEVTDCRDALYIPPSQRPFLLKSAGFFERAGRMFGSALAGVILVKAHKKLFPAVLRRKRAERFIRVPSMAPQTAMQNRRAKIV</sequence>
<evidence type="ECO:0000259" key="1">
    <source>
        <dbReference type="Pfam" id="PF08241"/>
    </source>
</evidence>
<dbReference type="EMBL" id="UOEO01000034">
    <property type="protein sequence ID" value="VAW15519.1"/>
    <property type="molecule type" value="Genomic_DNA"/>
</dbReference>
<dbReference type="SUPFAM" id="SSF53335">
    <property type="entry name" value="S-adenosyl-L-methionine-dependent methyltransferases"/>
    <property type="match status" value="1"/>
</dbReference>
<keyword evidence="2" id="KW-0808">Transferase</keyword>
<reference evidence="2" key="1">
    <citation type="submission" date="2018-06" db="EMBL/GenBank/DDBJ databases">
        <authorList>
            <person name="Zhirakovskaya E."/>
        </authorList>
    </citation>
    <scope>NUCLEOTIDE SEQUENCE</scope>
</reference>
<proteinExistence type="predicted"/>
<dbReference type="GO" id="GO:0032259">
    <property type="term" value="P:methylation"/>
    <property type="evidence" value="ECO:0007669"/>
    <property type="project" value="UniProtKB-KW"/>
</dbReference>
<dbReference type="InterPro" id="IPR029063">
    <property type="entry name" value="SAM-dependent_MTases_sf"/>
</dbReference>
<dbReference type="AlphaFoldDB" id="A0A3B0TTG1"/>
<feature type="domain" description="Methyltransferase type 11" evidence="1">
    <location>
        <begin position="59"/>
        <end position="130"/>
    </location>
</feature>
<keyword evidence="2" id="KW-0489">Methyltransferase</keyword>
<protein>
    <submittedName>
        <fullName evidence="2">SAM-dependent methyltransferase 2, in cluster with Hydroxyacylglutathione hydrolase</fullName>
        <ecNumber evidence="2">3.1.2.6</ecNumber>
    </submittedName>
</protein>
<keyword evidence="2" id="KW-0378">Hydrolase</keyword>
<dbReference type="Pfam" id="PF08241">
    <property type="entry name" value="Methyltransf_11"/>
    <property type="match status" value="1"/>
</dbReference>
<name>A0A3B0TTG1_9ZZZZ</name>
<evidence type="ECO:0000313" key="2">
    <source>
        <dbReference type="EMBL" id="VAW15519.1"/>
    </source>
</evidence>